<keyword evidence="3" id="KW-0812">Transmembrane</keyword>
<organism evidence="4 5">
    <name type="scientific">Prorocentrum cordatum</name>
    <dbReference type="NCBI Taxonomy" id="2364126"/>
    <lineage>
        <taxon>Eukaryota</taxon>
        <taxon>Sar</taxon>
        <taxon>Alveolata</taxon>
        <taxon>Dinophyceae</taxon>
        <taxon>Prorocentrales</taxon>
        <taxon>Prorocentraceae</taxon>
        <taxon>Prorocentrum</taxon>
    </lineage>
</organism>
<protein>
    <recommendedName>
        <fullName evidence="6">Protein DETOXIFICATION</fullName>
    </recommendedName>
</protein>
<accession>A0ABN9U1G5</accession>
<evidence type="ECO:0000313" key="4">
    <source>
        <dbReference type="EMBL" id="CAK0852632.1"/>
    </source>
</evidence>
<keyword evidence="3" id="KW-0472">Membrane</keyword>
<dbReference type="Gene3D" id="3.30.200.20">
    <property type="entry name" value="Phosphorylase Kinase, domain 1"/>
    <property type="match status" value="1"/>
</dbReference>
<proteinExistence type="inferred from homology"/>
<evidence type="ECO:0000256" key="3">
    <source>
        <dbReference type="SAM" id="Phobius"/>
    </source>
</evidence>
<keyword evidence="5" id="KW-1185">Reference proteome</keyword>
<reference evidence="4" key="1">
    <citation type="submission" date="2023-10" db="EMBL/GenBank/DDBJ databases">
        <authorList>
            <person name="Chen Y."/>
            <person name="Shah S."/>
            <person name="Dougan E. K."/>
            <person name="Thang M."/>
            <person name="Chan C."/>
        </authorList>
    </citation>
    <scope>NUCLEOTIDE SEQUENCE [LARGE SCALE GENOMIC DNA]</scope>
</reference>
<name>A0ABN9U1G5_9DINO</name>
<comment type="caution">
    <text evidence="4">The sequence shown here is derived from an EMBL/GenBank/DDBJ whole genome shotgun (WGS) entry which is preliminary data.</text>
</comment>
<gene>
    <name evidence="4" type="ORF">PCOR1329_LOCUS44359</name>
</gene>
<feature type="transmembrane region" description="Helical" evidence="3">
    <location>
        <begin position="372"/>
        <end position="394"/>
    </location>
</feature>
<dbReference type="EMBL" id="CAUYUJ010015327">
    <property type="protein sequence ID" value="CAK0852632.1"/>
    <property type="molecule type" value="Genomic_DNA"/>
</dbReference>
<dbReference type="Pfam" id="PF01554">
    <property type="entry name" value="MatE"/>
    <property type="match status" value="1"/>
</dbReference>
<dbReference type="Proteomes" id="UP001189429">
    <property type="component" value="Unassembled WGS sequence"/>
</dbReference>
<feature type="transmembrane region" description="Helical" evidence="3">
    <location>
        <begin position="109"/>
        <end position="130"/>
    </location>
</feature>
<feature type="transmembrane region" description="Helical" evidence="3">
    <location>
        <begin position="180"/>
        <end position="200"/>
    </location>
</feature>
<comment type="similarity">
    <text evidence="1">Belongs to the multi antimicrobial extrusion (MATE) (TC 2.A.66.1) family.</text>
</comment>
<keyword evidence="3" id="KW-1133">Transmembrane helix</keyword>
<feature type="compositionally biased region" description="Basic and acidic residues" evidence="2">
    <location>
        <begin position="832"/>
        <end position="842"/>
    </location>
</feature>
<feature type="transmembrane region" description="Helical" evidence="3">
    <location>
        <begin position="151"/>
        <end position="174"/>
    </location>
</feature>
<dbReference type="PANTHER" id="PTHR11206">
    <property type="entry name" value="MULTIDRUG RESISTANCE PROTEIN"/>
    <property type="match status" value="1"/>
</dbReference>
<feature type="compositionally biased region" description="Basic and acidic residues" evidence="2">
    <location>
        <begin position="850"/>
        <end position="860"/>
    </location>
</feature>
<feature type="transmembrane region" description="Helical" evidence="3">
    <location>
        <begin position="221"/>
        <end position="242"/>
    </location>
</feature>
<feature type="transmembrane region" description="Helical" evidence="3">
    <location>
        <begin position="70"/>
        <end position="89"/>
    </location>
</feature>
<evidence type="ECO:0000313" key="5">
    <source>
        <dbReference type="Proteomes" id="UP001189429"/>
    </source>
</evidence>
<evidence type="ECO:0000256" key="1">
    <source>
        <dbReference type="ARBA" id="ARBA00010199"/>
    </source>
</evidence>
<dbReference type="InterPro" id="IPR002528">
    <property type="entry name" value="MATE_fam"/>
</dbReference>
<feature type="region of interest" description="Disordered" evidence="2">
    <location>
        <begin position="777"/>
        <end position="860"/>
    </location>
</feature>
<sequence>MGPPQLELQTEPLGLPLAAEAPPHGAPPHPPAPPTAHRLRGCARGVCCRPHEVPPYSLAYELHFFFAKGLPLGLAAVLSWGVPPLLAMLFAGHTRSSAHLQAALGYGRVWFNCTMLMPTFGLGAYFNSVVPGCIGAGREERIPWYLRRSMLLTTICMLPIYALQFSAGQVMYALGVPGDYIPDISVFCQIMVVNGVLISFSSHLDCVCVNSGYAKCSTLNSLITGLGVDVFCNYTFVFHLGWGVTGAALAQIVVQASRIAVWLACMGHFKIIRKTFSAPRGSERLFSKKELREFFRLGLPMILVFFSGWFIFEFQIMAITDIQGISKDALAAGAVWVQVESSLAAAQDGWIRSTSMRMLNLLGKQDRGAAKAFMVLNALSLAVVVLSNVPFLILQESIARLLSNDTEVQRWLYKLLWVLVPHTVEPQVQHPVGGLEVCLAGRREVCKLGVAGLARGLRSPGREVAGPRSAFGVRTLQVREHREELPLAAGAGQPNGQATADAADIQTPTHEMSGWKSTLCRANGEVVRVAVPTGGEARPVVRSVEPGHKVIWKLQIRLYTDSPLHPLLYRMAGMQVGWIHDGSVAAALCLRARTVDTIVIQTRRVTSSLAVLAAGAGALAGIVATAAPRGMAGRQVSSAAGACGSRKLVIQRYYMMLSREGIMGEGTSSICRRGLEINTDREVAIKIYKQEKGSDQDTISVENNKFKNQIQVLKELQREFRRPAEEGLWHPELERLRPSKVFMQLVDFSKDWRGNPGPDRLDSVSYVVTELGSYSLKDQRLSPPAQARSKSHVSGDGEGPDEDDRAGRRCFTREGPGAPGPEGARARRVRARERAAASRRDPSVPAVPGPRERAARPWRPRQREGERVLLVWARARGGSSESPRWRVWSPLLKPSGAVLSSRRGIRISGRRSA</sequence>
<evidence type="ECO:0000256" key="2">
    <source>
        <dbReference type="SAM" id="MobiDB-lite"/>
    </source>
</evidence>
<feature type="transmembrane region" description="Helical" evidence="3">
    <location>
        <begin position="293"/>
        <end position="312"/>
    </location>
</feature>
<feature type="transmembrane region" description="Helical" evidence="3">
    <location>
        <begin position="248"/>
        <end position="272"/>
    </location>
</feature>
<evidence type="ECO:0008006" key="6">
    <source>
        <dbReference type="Google" id="ProtNLM"/>
    </source>
</evidence>